<evidence type="ECO:0000313" key="2">
    <source>
        <dbReference type="Proteomes" id="UP000654918"/>
    </source>
</evidence>
<organism evidence="1 2">
    <name type="scientific">Colletotrichum plurivorum</name>
    <dbReference type="NCBI Taxonomy" id="2175906"/>
    <lineage>
        <taxon>Eukaryota</taxon>
        <taxon>Fungi</taxon>
        <taxon>Dikarya</taxon>
        <taxon>Ascomycota</taxon>
        <taxon>Pezizomycotina</taxon>
        <taxon>Sordariomycetes</taxon>
        <taxon>Hypocreomycetidae</taxon>
        <taxon>Glomerellales</taxon>
        <taxon>Glomerellaceae</taxon>
        <taxon>Colletotrichum</taxon>
        <taxon>Colletotrichum orchidearum species complex</taxon>
    </lineage>
</organism>
<dbReference type="AlphaFoldDB" id="A0A8H6KIA0"/>
<comment type="caution">
    <text evidence="1">The sequence shown here is derived from an EMBL/GenBank/DDBJ whole genome shotgun (WGS) entry which is preliminary data.</text>
</comment>
<name>A0A8H6KIA0_9PEZI</name>
<reference evidence="1" key="1">
    <citation type="journal article" date="2020" name="Phytopathology">
        <title>Genome Sequence Resources of Colletotrichum truncatum, C. plurivorum, C. musicola, and C. sojae: Four Species Pathogenic to Soybean (Glycine max).</title>
        <authorList>
            <person name="Rogerio F."/>
            <person name="Boufleur T.R."/>
            <person name="Ciampi-Guillardi M."/>
            <person name="Sukno S.A."/>
            <person name="Thon M.R."/>
            <person name="Massola Junior N.S."/>
            <person name="Baroncelli R."/>
        </authorList>
    </citation>
    <scope>NUCLEOTIDE SEQUENCE</scope>
    <source>
        <strain evidence="1">LFN00145</strain>
    </source>
</reference>
<sequence>MAPGSHEARLGWMRVTDVRHVAMSRIRSATKDTDRPRNLMTSLGERKARRWVLDKTGHAHDNIRSDNQNRIEQKLRAPEDPSACWKLLTP</sequence>
<evidence type="ECO:0000313" key="1">
    <source>
        <dbReference type="EMBL" id="KAF6832107.1"/>
    </source>
</evidence>
<dbReference type="EMBL" id="WIGO01000073">
    <property type="protein sequence ID" value="KAF6832107.1"/>
    <property type="molecule type" value="Genomic_DNA"/>
</dbReference>
<proteinExistence type="predicted"/>
<keyword evidence="2" id="KW-1185">Reference proteome</keyword>
<accession>A0A8H6KIA0</accession>
<protein>
    <submittedName>
        <fullName evidence="1">Uncharacterized protein</fullName>
    </submittedName>
</protein>
<dbReference type="Proteomes" id="UP000654918">
    <property type="component" value="Unassembled WGS sequence"/>
</dbReference>
<gene>
    <name evidence="1" type="ORF">CPLU01_06353</name>
</gene>